<keyword evidence="4" id="KW-0233">DNA recombination</keyword>
<evidence type="ECO:0000256" key="2">
    <source>
        <dbReference type="ARBA" id="ARBA00022908"/>
    </source>
</evidence>
<dbReference type="GO" id="GO:0003677">
    <property type="term" value="F:DNA binding"/>
    <property type="evidence" value="ECO:0007669"/>
    <property type="project" value="UniProtKB-KW"/>
</dbReference>
<dbReference type="InterPro" id="IPR010998">
    <property type="entry name" value="Integrase_recombinase_N"/>
</dbReference>
<dbReference type="PANTHER" id="PTHR30629">
    <property type="entry name" value="PROPHAGE INTEGRASE"/>
    <property type="match status" value="1"/>
</dbReference>
<evidence type="ECO:0000256" key="4">
    <source>
        <dbReference type="ARBA" id="ARBA00023172"/>
    </source>
</evidence>
<dbReference type="InterPro" id="IPR002104">
    <property type="entry name" value="Integrase_catalytic"/>
</dbReference>
<evidence type="ECO:0000256" key="3">
    <source>
        <dbReference type="ARBA" id="ARBA00023125"/>
    </source>
</evidence>
<dbReference type="InterPro" id="IPR050808">
    <property type="entry name" value="Phage_Integrase"/>
</dbReference>
<dbReference type="InterPro" id="IPR011010">
    <property type="entry name" value="DNA_brk_join_enz"/>
</dbReference>
<gene>
    <name evidence="6" type="ORF">SAMN05421546_0064</name>
</gene>
<organism evidence="6 7">
    <name type="scientific">Solilutibacter tolerans</name>
    <dbReference type="NCBI Taxonomy" id="1604334"/>
    <lineage>
        <taxon>Bacteria</taxon>
        <taxon>Pseudomonadati</taxon>
        <taxon>Pseudomonadota</taxon>
        <taxon>Gammaproteobacteria</taxon>
        <taxon>Lysobacterales</taxon>
        <taxon>Lysobacteraceae</taxon>
        <taxon>Solilutibacter</taxon>
    </lineage>
</organism>
<evidence type="ECO:0000313" key="6">
    <source>
        <dbReference type="EMBL" id="SIP86663.1"/>
    </source>
</evidence>
<accession>A0A1N6N3N5</accession>
<feature type="domain" description="Tyr recombinase" evidence="5">
    <location>
        <begin position="124"/>
        <end position="310"/>
    </location>
</feature>
<dbReference type="InterPro" id="IPR004107">
    <property type="entry name" value="Integrase_SAM-like_N"/>
</dbReference>
<keyword evidence="7" id="KW-1185">Reference proteome</keyword>
<name>A0A1N6N3N5_9GAMM</name>
<evidence type="ECO:0000256" key="1">
    <source>
        <dbReference type="ARBA" id="ARBA00008857"/>
    </source>
</evidence>
<dbReference type="STRING" id="1604334.SAMN05421546_0064"/>
<dbReference type="GO" id="GO:0006310">
    <property type="term" value="P:DNA recombination"/>
    <property type="evidence" value="ECO:0007669"/>
    <property type="project" value="UniProtKB-KW"/>
</dbReference>
<keyword evidence="3" id="KW-0238">DNA-binding</keyword>
<dbReference type="Proteomes" id="UP000241788">
    <property type="component" value="Unassembled WGS sequence"/>
</dbReference>
<protein>
    <submittedName>
        <fullName evidence="6">Integrase</fullName>
    </submittedName>
</protein>
<proteinExistence type="inferred from homology"/>
<sequence>MSNIVPIQSRTVAASTALQDFAKTWFDDASVAWRSTTADGVRSILSRHIVPALSGVPIDGFTRAQVLALRSRLVREPMASGALRSPARVNLVLQTLGRIFAERERQLGIPNPCLDLRRLPTRRTPIQPFTLPELARLANAAPDHLQAYVWIRGLVGLRSGEANGLKWDCVDLSAATIEIRQARVAGRDVLPKNEFSERTIGLIPAAHAALVRQFEQTGLTGGYVFLTPRGYPLDTRNFARRDWLRMLSTAGLKKRAPEQLRHTAATLLLASGEAPTYIARILGHADCRMLLTTYARHMAGALGRTDGLALQRAIELAEVVA</sequence>
<dbReference type="EMBL" id="FTLW01000001">
    <property type="protein sequence ID" value="SIP86663.1"/>
    <property type="molecule type" value="Genomic_DNA"/>
</dbReference>
<dbReference type="PROSITE" id="PS51898">
    <property type="entry name" value="TYR_RECOMBINASE"/>
    <property type="match status" value="1"/>
</dbReference>
<dbReference type="RefSeq" id="WP_129582770.1">
    <property type="nucleotide sequence ID" value="NZ_FTLW01000001.1"/>
</dbReference>
<dbReference type="SUPFAM" id="SSF56349">
    <property type="entry name" value="DNA breaking-rejoining enzymes"/>
    <property type="match status" value="1"/>
</dbReference>
<dbReference type="CDD" id="cd01189">
    <property type="entry name" value="INT_ICEBs1_C_like"/>
    <property type="match status" value="1"/>
</dbReference>
<dbReference type="Pfam" id="PF14659">
    <property type="entry name" value="Phage_int_SAM_3"/>
    <property type="match status" value="1"/>
</dbReference>
<dbReference type="GO" id="GO:0015074">
    <property type="term" value="P:DNA integration"/>
    <property type="evidence" value="ECO:0007669"/>
    <property type="project" value="UniProtKB-KW"/>
</dbReference>
<evidence type="ECO:0000313" key="7">
    <source>
        <dbReference type="Proteomes" id="UP000241788"/>
    </source>
</evidence>
<dbReference type="InterPro" id="IPR013762">
    <property type="entry name" value="Integrase-like_cat_sf"/>
</dbReference>
<reference evidence="7" key="1">
    <citation type="submission" date="2017-01" db="EMBL/GenBank/DDBJ databases">
        <authorList>
            <person name="Varghese N."/>
            <person name="Submissions S."/>
        </authorList>
    </citation>
    <scope>NUCLEOTIDE SEQUENCE [LARGE SCALE GENOMIC DNA]</scope>
    <source>
        <strain evidence="7">UM1</strain>
    </source>
</reference>
<dbReference type="Gene3D" id="1.10.150.130">
    <property type="match status" value="1"/>
</dbReference>
<evidence type="ECO:0000259" key="5">
    <source>
        <dbReference type="PROSITE" id="PS51898"/>
    </source>
</evidence>
<keyword evidence="2" id="KW-0229">DNA integration</keyword>
<dbReference type="Pfam" id="PF00589">
    <property type="entry name" value="Phage_integrase"/>
    <property type="match status" value="1"/>
</dbReference>
<dbReference type="OrthoDB" id="9057547at2"/>
<dbReference type="Gene3D" id="1.10.443.10">
    <property type="entry name" value="Intergrase catalytic core"/>
    <property type="match status" value="1"/>
</dbReference>
<dbReference type="AlphaFoldDB" id="A0A1N6N3N5"/>
<comment type="similarity">
    <text evidence="1">Belongs to the 'phage' integrase family.</text>
</comment>
<dbReference type="PANTHER" id="PTHR30629:SF6">
    <property type="entry name" value="PROPHAGE INTEGRASE INTA-RELATED"/>
    <property type="match status" value="1"/>
</dbReference>